<reference evidence="1 2" key="1">
    <citation type="submission" date="2019-07" db="EMBL/GenBank/DDBJ databases">
        <title>De Novo Assembly of kiwifruit Actinidia rufa.</title>
        <authorList>
            <person name="Sugita-Konishi S."/>
            <person name="Sato K."/>
            <person name="Mori E."/>
            <person name="Abe Y."/>
            <person name="Kisaki G."/>
            <person name="Hamano K."/>
            <person name="Suezawa K."/>
            <person name="Otani M."/>
            <person name="Fukuda T."/>
            <person name="Manabe T."/>
            <person name="Gomi K."/>
            <person name="Tabuchi M."/>
            <person name="Akimitsu K."/>
            <person name="Kataoka I."/>
        </authorList>
    </citation>
    <scope>NUCLEOTIDE SEQUENCE [LARGE SCALE GENOMIC DNA]</scope>
    <source>
        <strain evidence="2">cv. Fuchu</strain>
    </source>
</reference>
<protein>
    <submittedName>
        <fullName evidence="1">Uncharacterized protein</fullName>
    </submittedName>
</protein>
<sequence>MRSRSKVGDLENLEDSLPYWITGHLVEGSSSFMTNEVNQSTDSPREDPLTLEDVPIVTVSPSVEKEVNIMTPNKLDLLRESYSFPSHMQLRILEEGETMTSTCPGRGGLLRVLRGKASPVQYHCGVHISEVQEDSAQRIPQQHQEVEEKKKFLPWEMTGSSPEGSSQEYGIPRIPKSWSILDVATPKLYGDKVKRVEHVFNSVEEKGLYSVPTLFKSKSFRRVFGPLRPLAFGEENNA</sequence>
<evidence type="ECO:0000313" key="1">
    <source>
        <dbReference type="EMBL" id="GFY81086.1"/>
    </source>
</evidence>
<name>A0A7J0E4J1_9ERIC</name>
<organism evidence="1 2">
    <name type="scientific">Actinidia rufa</name>
    <dbReference type="NCBI Taxonomy" id="165716"/>
    <lineage>
        <taxon>Eukaryota</taxon>
        <taxon>Viridiplantae</taxon>
        <taxon>Streptophyta</taxon>
        <taxon>Embryophyta</taxon>
        <taxon>Tracheophyta</taxon>
        <taxon>Spermatophyta</taxon>
        <taxon>Magnoliopsida</taxon>
        <taxon>eudicotyledons</taxon>
        <taxon>Gunneridae</taxon>
        <taxon>Pentapetalae</taxon>
        <taxon>asterids</taxon>
        <taxon>Ericales</taxon>
        <taxon>Actinidiaceae</taxon>
        <taxon>Actinidia</taxon>
    </lineage>
</organism>
<dbReference type="Proteomes" id="UP000585474">
    <property type="component" value="Unassembled WGS sequence"/>
</dbReference>
<gene>
    <name evidence="1" type="ORF">Acr_01g0008950</name>
</gene>
<evidence type="ECO:0000313" key="2">
    <source>
        <dbReference type="Proteomes" id="UP000585474"/>
    </source>
</evidence>
<dbReference type="AlphaFoldDB" id="A0A7J0E4J1"/>
<dbReference type="EMBL" id="BJWL01000001">
    <property type="protein sequence ID" value="GFY81086.1"/>
    <property type="molecule type" value="Genomic_DNA"/>
</dbReference>
<keyword evidence="2" id="KW-1185">Reference proteome</keyword>
<accession>A0A7J0E4J1</accession>
<comment type="caution">
    <text evidence="1">The sequence shown here is derived from an EMBL/GenBank/DDBJ whole genome shotgun (WGS) entry which is preliminary data.</text>
</comment>
<proteinExistence type="predicted"/>